<proteinExistence type="predicted"/>
<keyword evidence="2" id="KW-1185">Reference proteome</keyword>
<dbReference type="AlphaFoldDB" id="A0AAW0DHR5"/>
<organism evidence="1 2">
    <name type="scientific">Paramarasmius palmivorus</name>
    <dbReference type="NCBI Taxonomy" id="297713"/>
    <lineage>
        <taxon>Eukaryota</taxon>
        <taxon>Fungi</taxon>
        <taxon>Dikarya</taxon>
        <taxon>Basidiomycota</taxon>
        <taxon>Agaricomycotina</taxon>
        <taxon>Agaricomycetes</taxon>
        <taxon>Agaricomycetidae</taxon>
        <taxon>Agaricales</taxon>
        <taxon>Marasmiineae</taxon>
        <taxon>Marasmiaceae</taxon>
        <taxon>Paramarasmius</taxon>
    </lineage>
</organism>
<name>A0AAW0DHR5_9AGAR</name>
<reference evidence="1 2" key="1">
    <citation type="submission" date="2024-01" db="EMBL/GenBank/DDBJ databases">
        <title>A draft genome for a cacao thread blight-causing isolate of Paramarasmius palmivorus.</title>
        <authorList>
            <person name="Baruah I.K."/>
            <person name="Bukari Y."/>
            <person name="Amoako-Attah I."/>
            <person name="Meinhardt L.W."/>
            <person name="Bailey B.A."/>
            <person name="Cohen S.P."/>
        </authorList>
    </citation>
    <scope>NUCLEOTIDE SEQUENCE [LARGE SCALE GENOMIC DNA]</scope>
    <source>
        <strain evidence="1 2">GH-12</strain>
    </source>
</reference>
<dbReference type="Proteomes" id="UP001383192">
    <property type="component" value="Unassembled WGS sequence"/>
</dbReference>
<comment type="caution">
    <text evidence="1">The sequence shown here is derived from an EMBL/GenBank/DDBJ whole genome shotgun (WGS) entry which is preliminary data.</text>
</comment>
<dbReference type="EMBL" id="JAYKXP010000014">
    <property type="protein sequence ID" value="KAK7051044.1"/>
    <property type="molecule type" value="Genomic_DNA"/>
</dbReference>
<gene>
    <name evidence="1" type="ORF">VNI00_005156</name>
</gene>
<evidence type="ECO:0000313" key="2">
    <source>
        <dbReference type="Proteomes" id="UP001383192"/>
    </source>
</evidence>
<evidence type="ECO:0000313" key="1">
    <source>
        <dbReference type="EMBL" id="KAK7051044.1"/>
    </source>
</evidence>
<sequence length="557" mass="63161">MSFEGCSNLAIHNSQFTNIQGSQHIHIQGTLIRYVQTQEEVTIWRDYKRIRTGDVYLTEARGTCDVVHEPFSDTGREVVAQRIFSVARILRGNKEEEFLHIGYTGRAAFETFKEDMDYFTVVKNVNVAQLFGYSDRHDLPAMIFYEALIPLARIARNMHTKDPLILLLDEFTELHGLMLEFSSLIFRVYCWVQLKVAQLLPDPDGPGLETATIWIDPSSGAFRTGPRFGVQTSPVLVSYNWYLPAPNPNHLLQALPIRECGDINAVTNYVSRMFSIEDLLDNFISMSSRYSEYTETLSRLSALPGFLTGCRTILYEDDFAFSMEFTREPSYVNITGYCGYRERRSGKYCQSVATLGNDATLLLSFPGFVSLILEPVKTPNGHEGDYAEDAADIPVYLCVRSLPQLSDDEAIWKAWGQSGIYYWSSDPTGQDKMSESKRISYNLPRFSVRIELERRFGRSGIWEDIERIHRVKGFDPKTTALAQSLGYPIIQTVRTSLDDTDPNDTDILEYYGVNVCEDEVCSSVSSISNGTHVLDKNEDDDEDIILYPRMNGGVPGK</sequence>
<protein>
    <submittedName>
        <fullName evidence="1">Uncharacterized protein</fullName>
    </submittedName>
</protein>
<accession>A0AAW0DHR5</accession>